<dbReference type="AlphaFoldDB" id="A0AA39UHT9"/>
<reference evidence="3" key="2">
    <citation type="submission" date="2023-06" db="EMBL/GenBank/DDBJ databases">
        <authorList>
            <person name="Swenson N.G."/>
            <person name="Wegrzyn J.L."/>
            <person name="Mcevoy S.L."/>
        </authorList>
    </citation>
    <scope>NUCLEOTIDE SEQUENCE</scope>
    <source>
        <strain evidence="3">NS2018</strain>
        <tissue evidence="3">Leaf</tissue>
    </source>
</reference>
<evidence type="ECO:0000313" key="4">
    <source>
        <dbReference type="Proteomes" id="UP001168877"/>
    </source>
</evidence>
<feature type="region of interest" description="Disordered" evidence="2">
    <location>
        <begin position="286"/>
        <end position="305"/>
    </location>
</feature>
<organism evidence="3 4">
    <name type="scientific">Acer saccharum</name>
    <name type="common">Sugar maple</name>
    <dbReference type="NCBI Taxonomy" id="4024"/>
    <lineage>
        <taxon>Eukaryota</taxon>
        <taxon>Viridiplantae</taxon>
        <taxon>Streptophyta</taxon>
        <taxon>Embryophyta</taxon>
        <taxon>Tracheophyta</taxon>
        <taxon>Spermatophyta</taxon>
        <taxon>Magnoliopsida</taxon>
        <taxon>eudicotyledons</taxon>
        <taxon>Gunneridae</taxon>
        <taxon>Pentapetalae</taxon>
        <taxon>rosids</taxon>
        <taxon>malvids</taxon>
        <taxon>Sapindales</taxon>
        <taxon>Sapindaceae</taxon>
        <taxon>Hippocastanoideae</taxon>
        <taxon>Acereae</taxon>
        <taxon>Acer</taxon>
    </lineage>
</organism>
<name>A0AA39UHT9_ACESA</name>
<reference evidence="3" key="1">
    <citation type="journal article" date="2022" name="Plant J.">
        <title>Strategies of tolerance reflected in two North American maple genomes.</title>
        <authorList>
            <person name="McEvoy S.L."/>
            <person name="Sezen U.U."/>
            <person name="Trouern-Trend A."/>
            <person name="McMahon S.M."/>
            <person name="Schaberg P.G."/>
            <person name="Yang J."/>
            <person name="Wegrzyn J.L."/>
            <person name="Swenson N.G."/>
        </authorList>
    </citation>
    <scope>NUCLEOTIDE SEQUENCE</scope>
    <source>
        <strain evidence="3">NS2018</strain>
    </source>
</reference>
<sequence>MEDRTSSGLQNDRWVDSTSNAGYIILTKQDHVVAEMIGTVSEKGSVVSIPVDNVMMQQVEEVGGLVDIETDKEFINDNELVGETCEMLVEGKCEPSSLDNCASSSGPQYVSDQVAEGIDISASRESAREGINDEKQVGEGSEVVFEDRGKSVKDQQITKGSQAHPIWAEVEAQEASLKVSNIISSTPAIGPGKSFNEDKPISRLLESISSLKRPNASFKNSARIRDTFNIKRGSNVARIRKLGISTDSSKQFCGKCKSISKEGGLNFEERKTRKIDGISTMEDEFSTEDFEISSSQPPSAQRRKSIDNNVAVSKRARTVRNKATNEMHKDFSNMAFAIATMAPKLDGLINVLLYENKVADLQAKVKNELNNMEGLSRLQLFRATNMLAKDHDLLRVFFTMSAEEKKIYVIDLLEHGL</sequence>
<keyword evidence="1" id="KW-0175">Coiled coil</keyword>
<accession>A0AA39UHT9</accession>
<comment type="caution">
    <text evidence="3">The sequence shown here is derived from an EMBL/GenBank/DDBJ whole genome shotgun (WGS) entry which is preliminary data.</text>
</comment>
<gene>
    <name evidence="3" type="ORF">LWI29_012142</name>
</gene>
<feature type="coiled-coil region" evidence="1">
    <location>
        <begin position="351"/>
        <end position="378"/>
    </location>
</feature>
<dbReference type="Proteomes" id="UP001168877">
    <property type="component" value="Unassembled WGS sequence"/>
</dbReference>
<dbReference type="EMBL" id="JAUESC010000388">
    <property type="protein sequence ID" value="KAK0571179.1"/>
    <property type="molecule type" value="Genomic_DNA"/>
</dbReference>
<evidence type="ECO:0000256" key="1">
    <source>
        <dbReference type="SAM" id="Coils"/>
    </source>
</evidence>
<proteinExistence type="predicted"/>
<evidence type="ECO:0000256" key="2">
    <source>
        <dbReference type="SAM" id="MobiDB-lite"/>
    </source>
</evidence>
<keyword evidence="4" id="KW-1185">Reference proteome</keyword>
<evidence type="ECO:0000313" key="3">
    <source>
        <dbReference type="EMBL" id="KAK0571179.1"/>
    </source>
</evidence>
<protein>
    <submittedName>
        <fullName evidence="3">Uncharacterized protein</fullName>
    </submittedName>
</protein>